<sequence length="109" mass="12483">MGSAYELQDTIHSLKEENQHLQNQLENLTHALQDLKHLFSDFSKGEGHNPEYQQHAWKGWSQHGISRDTQQILEHILCSPELHGSAETIFDSFGLCFLVCVLQNALALW</sequence>
<keyword evidence="3" id="KW-1185">Reference proteome</keyword>
<keyword evidence="1" id="KW-0175">Coiled coil</keyword>
<evidence type="ECO:0000313" key="3">
    <source>
        <dbReference type="Proteomes" id="UP001497482"/>
    </source>
</evidence>
<dbReference type="Gene3D" id="1.20.5.170">
    <property type="match status" value="1"/>
</dbReference>
<protein>
    <submittedName>
        <fullName evidence="2">Uncharacterized protein</fullName>
    </submittedName>
</protein>
<reference evidence="2 3" key="1">
    <citation type="submission" date="2024-04" db="EMBL/GenBank/DDBJ databases">
        <authorList>
            <person name="Waldvogel A.-M."/>
            <person name="Schoenle A."/>
        </authorList>
    </citation>
    <scope>NUCLEOTIDE SEQUENCE [LARGE SCALE GENOMIC DNA]</scope>
</reference>
<proteinExistence type="predicted"/>
<organism evidence="2 3">
    <name type="scientific">Knipowitschia caucasica</name>
    <name type="common">Caucasian dwarf goby</name>
    <name type="synonym">Pomatoschistus caucasicus</name>
    <dbReference type="NCBI Taxonomy" id="637954"/>
    <lineage>
        <taxon>Eukaryota</taxon>
        <taxon>Metazoa</taxon>
        <taxon>Chordata</taxon>
        <taxon>Craniata</taxon>
        <taxon>Vertebrata</taxon>
        <taxon>Euteleostomi</taxon>
        <taxon>Actinopterygii</taxon>
        <taxon>Neopterygii</taxon>
        <taxon>Teleostei</taxon>
        <taxon>Neoteleostei</taxon>
        <taxon>Acanthomorphata</taxon>
        <taxon>Gobiaria</taxon>
        <taxon>Gobiiformes</taxon>
        <taxon>Gobioidei</taxon>
        <taxon>Gobiidae</taxon>
        <taxon>Gobiinae</taxon>
        <taxon>Knipowitschia</taxon>
    </lineage>
</organism>
<dbReference type="Proteomes" id="UP001497482">
    <property type="component" value="Chromosome 9"/>
</dbReference>
<evidence type="ECO:0000256" key="1">
    <source>
        <dbReference type="SAM" id="Coils"/>
    </source>
</evidence>
<accession>A0AAV2MQT7</accession>
<name>A0AAV2MQT7_KNICA</name>
<gene>
    <name evidence="2" type="ORF">KC01_LOCUS41670</name>
</gene>
<feature type="coiled-coil region" evidence="1">
    <location>
        <begin position="4"/>
        <end position="38"/>
    </location>
</feature>
<evidence type="ECO:0000313" key="2">
    <source>
        <dbReference type="EMBL" id="CAL1615788.1"/>
    </source>
</evidence>
<dbReference type="AlphaFoldDB" id="A0AAV2MQT7"/>
<dbReference type="EMBL" id="OZ035831">
    <property type="protein sequence ID" value="CAL1615788.1"/>
    <property type="molecule type" value="Genomic_DNA"/>
</dbReference>